<dbReference type="EMBL" id="QTSU01000001">
    <property type="protein sequence ID" value="RDZ28806.1"/>
    <property type="molecule type" value="Genomic_DNA"/>
</dbReference>
<reference evidence="2 3" key="1">
    <citation type="submission" date="2018-08" db="EMBL/GenBank/DDBJ databases">
        <title>Lysobacter sp. zong2l5, whole genome shotgun sequence.</title>
        <authorList>
            <person name="Zhang X."/>
            <person name="Feng G."/>
            <person name="Zhu H."/>
        </authorList>
    </citation>
    <scope>NUCLEOTIDE SEQUENCE [LARGE SCALE GENOMIC DNA]</scope>
    <source>
        <strain evidence="3">zong2l5</strain>
    </source>
</reference>
<evidence type="ECO:0000313" key="3">
    <source>
        <dbReference type="Proteomes" id="UP000264492"/>
    </source>
</evidence>
<comment type="caution">
    <text evidence="2">The sequence shown here is derived from an EMBL/GenBank/DDBJ whole genome shotgun (WGS) entry which is preliminary data.</text>
</comment>
<dbReference type="Proteomes" id="UP000264492">
    <property type="component" value="Unassembled WGS sequence"/>
</dbReference>
<proteinExistence type="predicted"/>
<dbReference type="AlphaFoldDB" id="A0A371K4F5"/>
<evidence type="ECO:0000256" key="1">
    <source>
        <dbReference type="SAM" id="MobiDB-lite"/>
    </source>
</evidence>
<keyword evidence="3" id="KW-1185">Reference proteome</keyword>
<name>A0A371K4F5_9GAMM</name>
<gene>
    <name evidence="2" type="ORF">DX914_06755</name>
</gene>
<sequence length="87" mass="9252">MGAGIFRWHILCQRKTAHILCAAPPPSRGQALRVFYWCGEFGARARSKSIRALRSPPHPNPLPQAGEGTDPTLAALAPLPLAGEGLG</sequence>
<accession>A0A371K4F5</accession>
<evidence type="ECO:0000313" key="2">
    <source>
        <dbReference type="EMBL" id="RDZ28806.1"/>
    </source>
</evidence>
<protein>
    <submittedName>
        <fullName evidence="2">Uncharacterized protein</fullName>
    </submittedName>
</protein>
<organism evidence="2 3">
    <name type="scientific">Lysobacter silvisoli</name>
    <dbReference type="NCBI Taxonomy" id="2293254"/>
    <lineage>
        <taxon>Bacteria</taxon>
        <taxon>Pseudomonadati</taxon>
        <taxon>Pseudomonadota</taxon>
        <taxon>Gammaproteobacteria</taxon>
        <taxon>Lysobacterales</taxon>
        <taxon>Lysobacteraceae</taxon>
        <taxon>Lysobacter</taxon>
    </lineage>
</organism>
<feature type="region of interest" description="Disordered" evidence="1">
    <location>
        <begin position="52"/>
        <end position="74"/>
    </location>
</feature>